<evidence type="ECO:0000256" key="4">
    <source>
        <dbReference type="ARBA" id="ARBA00022786"/>
    </source>
</evidence>
<evidence type="ECO:0000256" key="1">
    <source>
        <dbReference type="ARBA" id="ARBA00000707"/>
    </source>
</evidence>
<keyword evidence="6" id="KW-0788">Thiol protease</keyword>
<dbReference type="InParanoid" id="A0A163KBZ1"/>
<feature type="compositionally biased region" description="Basic residues" evidence="7">
    <location>
        <begin position="50"/>
        <end position="59"/>
    </location>
</feature>
<dbReference type="InterPro" id="IPR050164">
    <property type="entry name" value="Peptidase_C19"/>
</dbReference>
<evidence type="ECO:0000256" key="3">
    <source>
        <dbReference type="ARBA" id="ARBA00022670"/>
    </source>
</evidence>
<dbReference type="FunCoup" id="A0A163KBZ1">
    <property type="interactions" value="695"/>
</dbReference>
<dbReference type="PROSITE" id="PS00973">
    <property type="entry name" value="USP_2"/>
    <property type="match status" value="1"/>
</dbReference>
<dbReference type="Proteomes" id="UP000078561">
    <property type="component" value="Unassembled WGS sequence"/>
</dbReference>
<evidence type="ECO:0000256" key="6">
    <source>
        <dbReference type="ARBA" id="ARBA00022807"/>
    </source>
</evidence>
<feature type="compositionally biased region" description="Low complexity" evidence="7">
    <location>
        <begin position="69"/>
        <end position="97"/>
    </location>
</feature>
<feature type="compositionally biased region" description="Polar residues" evidence="7">
    <location>
        <begin position="192"/>
        <end position="212"/>
    </location>
</feature>
<name>A0A163KBZ1_ABSGL</name>
<evidence type="ECO:0000313" key="9">
    <source>
        <dbReference type="EMBL" id="SAM05993.1"/>
    </source>
</evidence>
<dbReference type="AlphaFoldDB" id="A0A163KBZ1"/>
<dbReference type="GO" id="GO:0005829">
    <property type="term" value="C:cytosol"/>
    <property type="evidence" value="ECO:0007669"/>
    <property type="project" value="TreeGrafter"/>
</dbReference>
<dbReference type="EMBL" id="LT554489">
    <property type="protein sequence ID" value="SAM05993.1"/>
    <property type="molecule type" value="Genomic_DNA"/>
</dbReference>
<feature type="compositionally biased region" description="Pro residues" evidence="7">
    <location>
        <begin position="164"/>
        <end position="174"/>
    </location>
</feature>
<accession>A0A163KBZ1</accession>
<feature type="region of interest" description="Disordered" evidence="7">
    <location>
        <begin position="34"/>
        <end position="215"/>
    </location>
</feature>
<comment type="catalytic activity">
    <reaction evidence="1">
        <text>Thiol-dependent hydrolysis of ester, thioester, amide, peptide and isopeptide bonds formed by the C-terminal Gly of ubiquitin (a 76-residue protein attached to proteins as an intracellular targeting signal).</text>
        <dbReference type="EC" id="3.4.19.12"/>
    </reaction>
</comment>
<dbReference type="OrthoDB" id="429671at2759"/>
<dbReference type="InterPro" id="IPR001394">
    <property type="entry name" value="Peptidase_C19_UCH"/>
</dbReference>
<dbReference type="GO" id="GO:0005634">
    <property type="term" value="C:nucleus"/>
    <property type="evidence" value="ECO:0007669"/>
    <property type="project" value="TreeGrafter"/>
</dbReference>
<dbReference type="STRING" id="4829.A0A163KBZ1"/>
<keyword evidence="5" id="KW-0378">Hydrolase</keyword>
<feature type="compositionally biased region" description="Low complexity" evidence="7">
    <location>
        <begin position="150"/>
        <end position="163"/>
    </location>
</feature>
<dbReference type="PROSITE" id="PS50235">
    <property type="entry name" value="USP_3"/>
    <property type="match status" value="1"/>
</dbReference>
<keyword evidence="10" id="KW-1185">Reference proteome</keyword>
<dbReference type="GO" id="GO:0016579">
    <property type="term" value="P:protein deubiquitination"/>
    <property type="evidence" value="ECO:0007669"/>
    <property type="project" value="InterPro"/>
</dbReference>
<sequence>MPSEKTLSPLQTYPTVLCFGDVSRDEINTVLTEAGISLTPPSKTPFATGIKRRRRRKSKPSTASKLTTSEISSLSSPSISPSSSSSSSQSPLPSISSRDTKPSNVTPTTTTTTTAPASSNTQNNKSSSSIHSTTSPIPKSNGISTPPPSASVTTPATATAPATAPAPAPAPVKPPSSWAALLKPTGEKIKSPTANTSQQTRTSQPGTASSTGLPPKRFTGIADIIHQYEPAYKVPLLQPRGLINNVNTCFMNVILQPLSHCPPFYNLVKTIGQHAVHNFKSQTPLLDSLIEFINEFRPQSADGEYGDSFVPEYVYDALRGQKRFDSLRGRQEDAEEFLCFLLDGLHEEMVGVLKEQLEKREQEEKKRQAANGQSDWLEVGHKNKTASLRTTGFEDSPIKKVFGGTGRSVLRCPGAKDSVTVEPYQSLPLDIQPDTVHSIEDAIRNMTLPEIMHDYMSPKGIHWMARPSPPVTYQLFGVVYHHGSSAGGGHYTCDIKRQNGEWLHIDDTTIVPVKEEDVLVTEQNTQTSERQQSDQTAYILFYMKC</sequence>
<dbReference type="GO" id="GO:0006508">
    <property type="term" value="P:proteolysis"/>
    <property type="evidence" value="ECO:0007669"/>
    <property type="project" value="UniProtKB-KW"/>
</dbReference>
<organism evidence="9">
    <name type="scientific">Absidia glauca</name>
    <name type="common">Pin mould</name>
    <dbReference type="NCBI Taxonomy" id="4829"/>
    <lineage>
        <taxon>Eukaryota</taxon>
        <taxon>Fungi</taxon>
        <taxon>Fungi incertae sedis</taxon>
        <taxon>Mucoromycota</taxon>
        <taxon>Mucoromycotina</taxon>
        <taxon>Mucoromycetes</taxon>
        <taxon>Mucorales</taxon>
        <taxon>Cunninghamellaceae</taxon>
        <taxon>Absidia</taxon>
    </lineage>
</organism>
<dbReference type="InterPro" id="IPR038765">
    <property type="entry name" value="Papain-like_cys_pep_sf"/>
</dbReference>
<dbReference type="Pfam" id="PF00443">
    <property type="entry name" value="UCH"/>
    <property type="match status" value="1"/>
</dbReference>
<dbReference type="InterPro" id="IPR028889">
    <property type="entry name" value="USP"/>
</dbReference>
<dbReference type="OMA" id="HVEYERS"/>
<keyword evidence="3" id="KW-0645">Protease</keyword>
<dbReference type="Gene3D" id="3.90.70.10">
    <property type="entry name" value="Cysteine proteinases"/>
    <property type="match status" value="2"/>
</dbReference>
<keyword evidence="4" id="KW-0833">Ubl conjugation pathway</keyword>
<dbReference type="PANTHER" id="PTHR24006:SF687">
    <property type="entry name" value="UBIQUITIN CARBOXYL-TERMINAL HYDROLASE 10"/>
    <property type="match status" value="1"/>
</dbReference>
<protein>
    <recommendedName>
        <fullName evidence="2">ubiquitinyl hydrolase 1</fullName>
        <ecNumber evidence="2">3.4.19.12</ecNumber>
    </recommendedName>
</protein>
<evidence type="ECO:0000313" key="10">
    <source>
        <dbReference type="Proteomes" id="UP000078561"/>
    </source>
</evidence>
<gene>
    <name evidence="9" type="primary">ABSGL_11869.1 scaffold 12357</name>
</gene>
<dbReference type="EC" id="3.4.19.12" evidence="2"/>
<evidence type="ECO:0000256" key="2">
    <source>
        <dbReference type="ARBA" id="ARBA00012759"/>
    </source>
</evidence>
<feature type="compositionally biased region" description="Low complexity" evidence="7">
    <location>
        <begin position="106"/>
        <end position="140"/>
    </location>
</feature>
<dbReference type="PANTHER" id="PTHR24006">
    <property type="entry name" value="UBIQUITIN CARBOXYL-TERMINAL HYDROLASE"/>
    <property type="match status" value="1"/>
</dbReference>
<evidence type="ECO:0000256" key="5">
    <source>
        <dbReference type="ARBA" id="ARBA00022801"/>
    </source>
</evidence>
<dbReference type="GO" id="GO:0004843">
    <property type="term" value="F:cysteine-type deubiquitinase activity"/>
    <property type="evidence" value="ECO:0007669"/>
    <property type="project" value="UniProtKB-EC"/>
</dbReference>
<proteinExistence type="predicted"/>
<feature type="domain" description="USP" evidence="8">
    <location>
        <begin position="240"/>
        <end position="545"/>
    </location>
</feature>
<evidence type="ECO:0000259" key="8">
    <source>
        <dbReference type="PROSITE" id="PS50235"/>
    </source>
</evidence>
<evidence type="ECO:0000256" key="7">
    <source>
        <dbReference type="SAM" id="MobiDB-lite"/>
    </source>
</evidence>
<dbReference type="InterPro" id="IPR018200">
    <property type="entry name" value="USP_CS"/>
</dbReference>
<dbReference type="SUPFAM" id="SSF54001">
    <property type="entry name" value="Cysteine proteinases"/>
    <property type="match status" value="1"/>
</dbReference>
<reference evidence="9" key="1">
    <citation type="submission" date="2016-04" db="EMBL/GenBank/DDBJ databases">
        <authorList>
            <person name="Evans L.H."/>
            <person name="Alamgir A."/>
            <person name="Owens N."/>
            <person name="Weber N.D."/>
            <person name="Virtaneva K."/>
            <person name="Barbian K."/>
            <person name="Babar A."/>
            <person name="Rosenke K."/>
        </authorList>
    </citation>
    <scope>NUCLEOTIDE SEQUENCE [LARGE SCALE GENOMIC DNA]</scope>
    <source>
        <strain evidence="9">CBS 101.48</strain>
    </source>
</reference>